<feature type="binding site" evidence="7 9">
    <location>
        <position position="81"/>
    </location>
    <ligand>
        <name>substrate</name>
    </ligand>
</feature>
<dbReference type="SUPFAM" id="SSF52304">
    <property type="entry name" value="Type II 3-dehydroquinate dehydratase"/>
    <property type="match status" value="1"/>
</dbReference>
<comment type="pathway">
    <text evidence="2 7">Metabolic intermediate biosynthesis; chorismate biosynthesis; chorismate from D-erythrose 4-phosphate and phosphoenolpyruvate: step 3/7.</text>
</comment>
<accession>A0A8E2IAR1</accession>
<feature type="binding site" evidence="7 9">
    <location>
        <position position="112"/>
    </location>
    <ligand>
        <name>substrate</name>
    </ligand>
</feature>
<dbReference type="NCBIfam" id="NF003807">
    <property type="entry name" value="PRK05395.1-4"/>
    <property type="match status" value="1"/>
</dbReference>
<evidence type="ECO:0000256" key="9">
    <source>
        <dbReference type="PIRSR" id="PIRSR001399-2"/>
    </source>
</evidence>
<dbReference type="NCBIfam" id="NF003805">
    <property type="entry name" value="PRK05395.1-2"/>
    <property type="match status" value="1"/>
</dbReference>
<keyword evidence="7" id="KW-0057">Aromatic amino acid biosynthesis</keyword>
<evidence type="ECO:0000256" key="10">
    <source>
        <dbReference type="PIRSR" id="PIRSR001399-3"/>
    </source>
</evidence>
<feature type="binding site" evidence="7 9">
    <location>
        <position position="75"/>
    </location>
    <ligand>
        <name>substrate</name>
    </ligand>
</feature>
<name>A0A8E2IAR1_9BACI</name>
<dbReference type="GO" id="GO:0008652">
    <property type="term" value="P:amino acid biosynthetic process"/>
    <property type="evidence" value="ECO:0007669"/>
    <property type="project" value="UniProtKB-KW"/>
</dbReference>
<dbReference type="UniPathway" id="UPA00053">
    <property type="reaction ID" value="UER00086"/>
</dbReference>
<dbReference type="RefSeq" id="WP_071976164.1">
    <property type="nucleotide sequence ID" value="NZ_BOQX01000002.1"/>
</dbReference>
<comment type="caution">
    <text evidence="11">The sequence shown here is derived from an EMBL/GenBank/DDBJ whole genome shotgun (WGS) entry which is preliminary data.</text>
</comment>
<dbReference type="Gene3D" id="3.40.50.9100">
    <property type="entry name" value="Dehydroquinase, class II"/>
    <property type="match status" value="1"/>
</dbReference>
<dbReference type="PANTHER" id="PTHR21272:SF3">
    <property type="entry name" value="CATABOLIC 3-DEHYDROQUINASE"/>
    <property type="match status" value="1"/>
</dbReference>
<evidence type="ECO:0000256" key="7">
    <source>
        <dbReference type="HAMAP-Rule" id="MF_00169"/>
    </source>
</evidence>
<dbReference type="InterPro" id="IPR001874">
    <property type="entry name" value="DHquinase_II"/>
</dbReference>
<comment type="catalytic activity">
    <reaction evidence="1 7">
        <text>3-dehydroquinate = 3-dehydroshikimate + H2O</text>
        <dbReference type="Rhea" id="RHEA:21096"/>
        <dbReference type="ChEBI" id="CHEBI:15377"/>
        <dbReference type="ChEBI" id="CHEBI:16630"/>
        <dbReference type="ChEBI" id="CHEBI:32364"/>
        <dbReference type="EC" id="4.2.1.10"/>
    </reaction>
</comment>
<keyword evidence="7" id="KW-0028">Amino-acid biosynthesis</keyword>
<gene>
    <name evidence="7" type="primary">aroQ</name>
    <name evidence="11" type="ORF">BWZ43_02810</name>
</gene>
<dbReference type="Proteomes" id="UP000189761">
    <property type="component" value="Unassembled WGS sequence"/>
</dbReference>
<dbReference type="GO" id="GO:0019631">
    <property type="term" value="P:quinate catabolic process"/>
    <property type="evidence" value="ECO:0007669"/>
    <property type="project" value="TreeGrafter"/>
</dbReference>
<evidence type="ECO:0000256" key="6">
    <source>
        <dbReference type="ARBA" id="ARBA00023239"/>
    </source>
</evidence>
<dbReference type="InterPro" id="IPR036441">
    <property type="entry name" value="DHquinase_II_sf"/>
</dbReference>
<dbReference type="AlphaFoldDB" id="A0A8E2IAR1"/>
<dbReference type="PANTHER" id="PTHR21272">
    <property type="entry name" value="CATABOLIC 3-DEHYDROQUINASE"/>
    <property type="match status" value="1"/>
</dbReference>
<dbReference type="EC" id="4.2.1.10" evidence="5 7"/>
<evidence type="ECO:0000256" key="8">
    <source>
        <dbReference type="PIRSR" id="PIRSR001399-1"/>
    </source>
</evidence>
<evidence type="ECO:0000256" key="3">
    <source>
        <dbReference type="ARBA" id="ARBA00011037"/>
    </source>
</evidence>
<dbReference type="CDD" id="cd00466">
    <property type="entry name" value="DHQase_II"/>
    <property type="match status" value="1"/>
</dbReference>
<feature type="active site" description="Proton acceptor" evidence="7 8">
    <location>
        <position position="23"/>
    </location>
</feature>
<feature type="site" description="Transition state stabilizer" evidence="7 10">
    <location>
        <position position="18"/>
    </location>
</feature>
<reference evidence="11 12" key="1">
    <citation type="submission" date="2017-01" db="EMBL/GenBank/DDBJ databases">
        <title>Draft genome sequence of Bacillus oleronius.</title>
        <authorList>
            <person name="Allam M."/>
        </authorList>
    </citation>
    <scope>NUCLEOTIDE SEQUENCE [LARGE SCALE GENOMIC DNA]</scope>
    <source>
        <strain evidence="11 12">DSM 9356</strain>
    </source>
</reference>
<comment type="subunit">
    <text evidence="4 7">Homododecamer.</text>
</comment>
<evidence type="ECO:0000256" key="2">
    <source>
        <dbReference type="ARBA" id="ARBA00004902"/>
    </source>
</evidence>
<dbReference type="GeneID" id="79867009"/>
<keyword evidence="12" id="KW-1185">Reference proteome</keyword>
<evidence type="ECO:0000256" key="4">
    <source>
        <dbReference type="ARBA" id="ARBA00011193"/>
    </source>
</evidence>
<organism evidence="11 12">
    <name type="scientific">Heyndrickxia oleronia</name>
    <dbReference type="NCBI Taxonomy" id="38875"/>
    <lineage>
        <taxon>Bacteria</taxon>
        <taxon>Bacillati</taxon>
        <taxon>Bacillota</taxon>
        <taxon>Bacilli</taxon>
        <taxon>Bacillales</taxon>
        <taxon>Bacillaceae</taxon>
        <taxon>Heyndrickxia</taxon>
    </lineage>
</organism>
<keyword evidence="6 7" id="KW-0456">Lyase</keyword>
<proteinExistence type="inferred from homology"/>
<dbReference type="NCBIfam" id="TIGR01088">
    <property type="entry name" value="aroQ"/>
    <property type="match status" value="1"/>
</dbReference>
<dbReference type="HAMAP" id="MF_00169">
    <property type="entry name" value="AroQ"/>
    <property type="match status" value="1"/>
</dbReference>
<dbReference type="InterPro" id="IPR018509">
    <property type="entry name" value="DHquinase_II_CS"/>
</dbReference>
<dbReference type="GO" id="GO:0003855">
    <property type="term" value="F:3-dehydroquinate dehydratase activity"/>
    <property type="evidence" value="ECO:0007669"/>
    <property type="project" value="UniProtKB-UniRule"/>
</dbReference>
<evidence type="ECO:0000313" key="11">
    <source>
        <dbReference type="EMBL" id="OOP69881.1"/>
    </source>
</evidence>
<feature type="active site" description="Proton donor" evidence="7 8">
    <location>
        <position position="101"/>
    </location>
</feature>
<dbReference type="GO" id="GO:0009073">
    <property type="term" value="P:aromatic amino acid family biosynthetic process"/>
    <property type="evidence" value="ECO:0007669"/>
    <property type="project" value="UniProtKB-KW"/>
</dbReference>
<dbReference type="NCBIfam" id="NF003806">
    <property type="entry name" value="PRK05395.1-3"/>
    <property type="match status" value="1"/>
</dbReference>
<evidence type="ECO:0000313" key="12">
    <source>
        <dbReference type="Proteomes" id="UP000189761"/>
    </source>
</evidence>
<dbReference type="Pfam" id="PF01220">
    <property type="entry name" value="DHquinase_II"/>
    <property type="match status" value="1"/>
</dbReference>
<comment type="function">
    <text evidence="7">Catalyzes a trans-dehydration via an enolate intermediate.</text>
</comment>
<comment type="similarity">
    <text evidence="3 7">Belongs to the type-II 3-dehydroquinase family.</text>
</comment>
<evidence type="ECO:0000256" key="5">
    <source>
        <dbReference type="ARBA" id="ARBA00012060"/>
    </source>
</evidence>
<sequence>MMKILLLNGPNLNLLGQREPNIYGKNSLEELQKRFAKLEEEYNVKVDFFQSNHEGVLIDQLHEASMTKYNGIIFNPGAFTHYSYAIRDAIAAIDVPVIEVHISNVHTREAFRRESVISPVSVGQIVGFGLYGYELALKAMIEYILRGE</sequence>
<feature type="binding site" evidence="7 9">
    <location>
        <position position="88"/>
    </location>
    <ligand>
        <name>substrate</name>
    </ligand>
</feature>
<protein>
    <recommendedName>
        <fullName evidence="5 7">3-dehydroquinate dehydratase</fullName>
        <shortName evidence="7">3-dehydroquinase</shortName>
        <ecNumber evidence="5 7">4.2.1.10</ecNumber>
    </recommendedName>
    <alternativeName>
        <fullName evidence="7">Type II DHQase</fullName>
    </alternativeName>
</protein>
<evidence type="ECO:0000256" key="1">
    <source>
        <dbReference type="ARBA" id="ARBA00001864"/>
    </source>
</evidence>
<dbReference type="PIRSF" id="PIRSF001399">
    <property type="entry name" value="DHquinase_II"/>
    <property type="match status" value="1"/>
</dbReference>
<feature type="binding site" evidence="7 9">
    <location>
        <begin position="102"/>
        <end position="103"/>
    </location>
    <ligand>
        <name>substrate</name>
    </ligand>
</feature>
<dbReference type="PROSITE" id="PS01029">
    <property type="entry name" value="DEHYDROQUINASE_II"/>
    <property type="match status" value="1"/>
</dbReference>
<dbReference type="GO" id="GO:0009423">
    <property type="term" value="P:chorismate biosynthetic process"/>
    <property type="evidence" value="ECO:0007669"/>
    <property type="project" value="UniProtKB-UniRule"/>
</dbReference>
<dbReference type="EMBL" id="MTLA01000029">
    <property type="protein sequence ID" value="OOP69881.1"/>
    <property type="molecule type" value="Genomic_DNA"/>
</dbReference>